<dbReference type="EMBL" id="BAABBN010000007">
    <property type="protein sequence ID" value="GAA3929732.1"/>
    <property type="molecule type" value="Genomic_DNA"/>
</dbReference>
<gene>
    <name evidence="1" type="primary">pilP</name>
    <name evidence="1" type="ORF">GCM10022277_27900</name>
</gene>
<dbReference type="PROSITE" id="PS51257">
    <property type="entry name" value="PROKAR_LIPOPROTEIN"/>
    <property type="match status" value="1"/>
</dbReference>
<reference evidence="2" key="1">
    <citation type="journal article" date="2019" name="Int. J. Syst. Evol. Microbiol.">
        <title>The Global Catalogue of Microorganisms (GCM) 10K type strain sequencing project: providing services to taxonomists for standard genome sequencing and annotation.</title>
        <authorList>
            <consortium name="The Broad Institute Genomics Platform"/>
            <consortium name="The Broad Institute Genome Sequencing Center for Infectious Disease"/>
            <person name="Wu L."/>
            <person name="Ma J."/>
        </authorList>
    </citation>
    <scope>NUCLEOTIDE SEQUENCE [LARGE SCALE GENOMIC DNA]</scope>
    <source>
        <strain evidence="2">JCM 17551</strain>
    </source>
</reference>
<dbReference type="Proteomes" id="UP001501565">
    <property type="component" value="Unassembled WGS sequence"/>
</dbReference>
<keyword evidence="1" id="KW-0449">Lipoprotein</keyword>
<sequence>MSRFRSLIRFLVVMLISITLAGCYGQKGLSDIKAYMADIRSKPHGRVEPLPEFHAYESFTYQASELRSPFTKPVVIEVLHTEVKKTQNIFPDLDRSKEYLERFAITTLAMVGTLAREGDDLWALISDENGDVHRVKEGNYLGQNHGEIISVSELGLQVLEIVPDGNGDWIQRPRAIQIDGLEE</sequence>
<dbReference type="InterPro" id="IPR007446">
    <property type="entry name" value="PilP"/>
</dbReference>
<protein>
    <submittedName>
        <fullName evidence="1">Type 4a pilus biogenesis lipoprotein PilP</fullName>
    </submittedName>
</protein>
<accession>A0ABP7MTZ2</accession>
<organism evidence="1 2">
    <name type="scientific">Litoribacillus peritrichatus</name>
    <dbReference type="NCBI Taxonomy" id="718191"/>
    <lineage>
        <taxon>Bacteria</taxon>
        <taxon>Pseudomonadati</taxon>
        <taxon>Pseudomonadota</taxon>
        <taxon>Gammaproteobacteria</taxon>
        <taxon>Oceanospirillales</taxon>
        <taxon>Oceanospirillaceae</taxon>
        <taxon>Litoribacillus</taxon>
    </lineage>
</organism>
<evidence type="ECO:0000313" key="1">
    <source>
        <dbReference type="EMBL" id="GAA3929732.1"/>
    </source>
</evidence>
<dbReference type="Pfam" id="PF04351">
    <property type="entry name" value="PilP"/>
    <property type="match status" value="1"/>
</dbReference>
<evidence type="ECO:0000313" key="2">
    <source>
        <dbReference type="Proteomes" id="UP001501565"/>
    </source>
</evidence>
<comment type="caution">
    <text evidence="1">The sequence shown here is derived from an EMBL/GenBank/DDBJ whole genome shotgun (WGS) entry which is preliminary data.</text>
</comment>
<dbReference type="Gene3D" id="2.30.30.830">
    <property type="match status" value="1"/>
</dbReference>
<dbReference type="PIRSF" id="PIRSF016481">
    <property type="entry name" value="Pilus_assembly_PilP"/>
    <property type="match status" value="1"/>
</dbReference>
<name>A0ABP7MTZ2_9GAMM</name>
<proteinExistence type="predicted"/>
<keyword evidence="2" id="KW-1185">Reference proteome</keyword>